<dbReference type="AlphaFoldDB" id="A0A1F6DVS1"/>
<comment type="caution">
    <text evidence="1">The sequence shown here is derived from an EMBL/GenBank/DDBJ whole genome shotgun (WGS) entry which is preliminary data.</text>
</comment>
<name>A0A1F6DVS1_9BACT</name>
<organism evidence="1 2">
    <name type="scientific">Candidatus Kaiserbacteria bacterium RIFCSPHIGHO2_02_FULL_55_20</name>
    <dbReference type="NCBI Taxonomy" id="1798497"/>
    <lineage>
        <taxon>Bacteria</taxon>
        <taxon>Candidatus Kaiseribacteriota</taxon>
    </lineage>
</organism>
<dbReference type="Proteomes" id="UP000177652">
    <property type="component" value="Unassembled WGS sequence"/>
</dbReference>
<sequence length="457" mass="52558">MQTKVPGSFHDSVVDDPLFAAEGMDLDNAAAAIDDIERTFGTLERLYAAGSFVRKLFFLRYPLRKYAAPLSFLRAFVRAERKRRAYIASPSSDTAERLVDAWKDAAREYADNASRYRVFHRLLVRIESDENTFVMRDMFGRLSSYGYVEAFLELLIENGRALTVLAEERAALLTGTGTKRSRPYNAARALPPLKSGEMTPWQAHVHAAEIAGGVSPFRQSDILEKHGPFRYTLPNFDVQPQEHTFMFYRMREKATGRNMMWLALVDTSFFLNLWVSSKEKDDIVRGRYATAVGITPDEIPYWYEPATHLYNTRDLRYWAEIATRIDISRRPELHRNLVSVEKSSTFDLLLGQCSRDMQTMCAHVIRRTRSDTMQSYSALYDLLTRSFPSVYYLPFNGSVWRIPKQPQFLGDGYVGMDPSRRLSDAETRTKLTPDVLEKVMSAQRVREERGRKAGWLP</sequence>
<evidence type="ECO:0000313" key="2">
    <source>
        <dbReference type="Proteomes" id="UP000177652"/>
    </source>
</evidence>
<protein>
    <submittedName>
        <fullName evidence="1">Uncharacterized protein</fullName>
    </submittedName>
</protein>
<proteinExistence type="predicted"/>
<accession>A0A1F6DVS1</accession>
<dbReference type="EMBL" id="MFLK01000044">
    <property type="protein sequence ID" value="OGG65534.1"/>
    <property type="molecule type" value="Genomic_DNA"/>
</dbReference>
<gene>
    <name evidence="1" type="ORF">A3D71_00335</name>
</gene>
<reference evidence="1 2" key="1">
    <citation type="journal article" date="2016" name="Nat. Commun.">
        <title>Thousands of microbial genomes shed light on interconnected biogeochemical processes in an aquifer system.</title>
        <authorList>
            <person name="Anantharaman K."/>
            <person name="Brown C.T."/>
            <person name="Hug L.A."/>
            <person name="Sharon I."/>
            <person name="Castelle C.J."/>
            <person name="Probst A.J."/>
            <person name="Thomas B.C."/>
            <person name="Singh A."/>
            <person name="Wilkins M.J."/>
            <person name="Karaoz U."/>
            <person name="Brodie E.L."/>
            <person name="Williams K.H."/>
            <person name="Hubbard S.S."/>
            <person name="Banfield J.F."/>
        </authorList>
    </citation>
    <scope>NUCLEOTIDE SEQUENCE [LARGE SCALE GENOMIC DNA]</scope>
</reference>
<dbReference type="STRING" id="1798497.A3D71_00335"/>
<evidence type="ECO:0000313" key="1">
    <source>
        <dbReference type="EMBL" id="OGG65534.1"/>
    </source>
</evidence>